<protein>
    <submittedName>
        <fullName evidence="3">Leucine-rich repeat domain-containing protein</fullName>
    </submittedName>
</protein>
<keyword evidence="1" id="KW-0433">Leucine-rich repeat</keyword>
<accession>A0ABY9WJP9</accession>
<evidence type="ECO:0000313" key="3">
    <source>
        <dbReference type="EMBL" id="WNG44004.1"/>
    </source>
</evidence>
<dbReference type="Proteomes" id="UP001611383">
    <property type="component" value="Chromosome"/>
</dbReference>
<dbReference type="InterPro" id="IPR032675">
    <property type="entry name" value="LRR_dom_sf"/>
</dbReference>
<dbReference type="EMBL" id="CP043494">
    <property type="protein sequence ID" value="WNG44004.1"/>
    <property type="molecule type" value="Genomic_DNA"/>
</dbReference>
<dbReference type="SUPFAM" id="SSF52058">
    <property type="entry name" value="L domain-like"/>
    <property type="match status" value="1"/>
</dbReference>
<evidence type="ECO:0000313" key="4">
    <source>
        <dbReference type="Proteomes" id="UP001611383"/>
    </source>
</evidence>
<dbReference type="InterPro" id="IPR003591">
    <property type="entry name" value="Leu-rich_rpt_typical-subtyp"/>
</dbReference>
<gene>
    <name evidence="3" type="ORF">F0U60_07780</name>
</gene>
<proteinExistence type="predicted"/>
<dbReference type="PROSITE" id="PS51450">
    <property type="entry name" value="LRR"/>
    <property type="match status" value="1"/>
</dbReference>
<dbReference type="Gene3D" id="3.80.10.10">
    <property type="entry name" value="Ribonuclease Inhibitor"/>
    <property type="match status" value="1"/>
</dbReference>
<name>A0ABY9WJP9_9BACT</name>
<reference evidence="3 4" key="1">
    <citation type="submission" date="2019-08" db="EMBL/GenBank/DDBJ databases">
        <title>Archangium and Cystobacter genomes.</title>
        <authorList>
            <person name="Chen I.-C.K."/>
            <person name="Wielgoss S."/>
        </authorList>
    </citation>
    <scope>NUCLEOTIDE SEQUENCE [LARGE SCALE GENOMIC DNA]</scope>
    <source>
        <strain evidence="3 4">Cbm 6</strain>
    </source>
</reference>
<keyword evidence="2" id="KW-0677">Repeat</keyword>
<sequence length="327" mass="36680">MKQLRELSLAQMGLTLLRRGELSGLASLEKLDLTGNRIKTLPESLPSELGSLKSLRLELTLFAQLPDSLLNPLLERPGFTWEIPYPAQTCGRYEPTAREDAPSLSTSDLERVLHLSPDHGQVEVRAWKARKNVYLVSVVIDTGELELFAVSMGVDDRLSLLARAEHPITLGDEYGYKFDLAPYRLTGNEIGFGLRRSRGEPVLNNQTAEEEELQVFRIHGSKLERVLKTVVYRQYTREGPPPGFANDNDVNLEDWQWEERSCSVLAVARSKTNDVFNWVKVSSAESSQKGAVQGGNGGPLPAVVFRWNGERYEAKDDKEKSCFFGED</sequence>
<organism evidence="3 4">
    <name type="scientific">Archangium minus</name>
    <dbReference type="NCBI Taxonomy" id="83450"/>
    <lineage>
        <taxon>Bacteria</taxon>
        <taxon>Pseudomonadati</taxon>
        <taxon>Myxococcota</taxon>
        <taxon>Myxococcia</taxon>
        <taxon>Myxococcales</taxon>
        <taxon>Cystobacterineae</taxon>
        <taxon>Archangiaceae</taxon>
        <taxon>Archangium</taxon>
    </lineage>
</organism>
<dbReference type="RefSeq" id="WP_395815969.1">
    <property type="nucleotide sequence ID" value="NZ_CP043494.1"/>
</dbReference>
<keyword evidence="4" id="KW-1185">Reference proteome</keyword>
<dbReference type="InterPro" id="IPR001611">
    <property type="entry name" value="Leu-rich_rpt"/>
</dbReference>
<evidence type="ECO:0000256" key="1">
    <source>
        <dbReference type="ARBA" id="ARBA00022614"/>
    </source>
</evidence>
<evidence type="ECO:0000256" key="2">
    <source>
        <dbReference type="ARBA" id="ARBA00022737"/>
    </source>
</evidence>
<dbReference type="SMART" id="SM00369">
    <property type="entry name" value="LRR_TYP"/>
    <property type="match status" value="3"/>
</dbReference>